<dbReference type="EMBL" id="SVNY01000001">
    <property type="protein sequence ID" value="MBE6832135.1"/>
    <property type="molecule type" value="Genomic_DNA"/>
</dbReference>
<feature type="transmembrane region" description="Helical" evidence="7">
    <location>
        <begin position="192"/>
        <end position="214"/>
    </location>
</feature>
<dbReference type="RefSeq" id="WP_020073100.1">
    <property type="nucleotide sequence ID" value="NZ_SVNY01000001.1"/>
</dbReference>
<feature type="transmembrane region" description="Helical" evidence="7">
    <location>
        <begin position="100"/>
        <end position="117"/>
    </location>
</feature>
<keyword evidence="6 7" id="KW-0472">Membrane</keyword>
<keyword evidence="2" id="KW-0813">Transport</keyword>
<evidence type="ECO:0000256" key="1">
    <source>
        <dbReference type="ARBA" id="ARBA00004651"/>
    </source>
</evidence>
<feature type="transmembrane region" description="Helical" evidence="7">
    <location>
        <begin position="469"/>
        <end position="488"/>
    </location>
</feature>
<keyword evidence="4 7" id="KW-0812">Transmembrane</keyword>
<feature type="transmembrane region" description="Helical" evidence="7">
    <location>
        <begin position="295"/>
        <end position="312"/>
    </location>
</feature>
<dbReference type="PANTHER" id="PTHR23517:SF15">
    <property type="entry name" value="PROTON-DEPENDENT OLIGOPEPTIDE FAMILY TRANSPORT PROTEIN"/>
    <property type="match status" value="1"/>
</dbReference>
<dbReference type="GO" id="GO:0005886">
    <property type="term" value="C:plasma membrane"/>
    <property type="evidence" value="ECO:0007669"/>
    <property type="project" value="UniProtKB-SubCell"/>
</dbReference>
<evidence type="ECO:0000313" key="8">
    <source>
        <dbReference type="EMBL" id="MBE6832135.1"/>
    </source>
</evidence>
<feature type="transmembrane region" description="Helical" evidence="7">
    <location>
        <begin position="28"/>
        <end position="53"/>
    </location>
</feature>
<reference evidence="8" key="1">
    <citation type="submission" date="2019-04" db="EMBL/GenBank/DDBJ databases">
        <title>Evolution of Biomass-Degrading Anaerobic Consortia Revealed by Metagenomics.</title>
        <authorList>
            <person name="Peng X."/>
        </authorList>
    </citation>
    <scope>NUCLEOTIDE SEQUENCE</scope>
    <source>
        <strain evidence="8">SIG551</strain>
    </source>
</reference>
<dbReference type="InterPro" id="IPR050171">
    <property type="entry name" value="MFS_Transporters"/>
</dbReference>
<feature type="transmembrane region" description="Helical" evidence="7">
    <location>
        <begin position="441"/>
        <end position="463"/>
    </location>
</feature>
<protein>
    <submittedName>
        <fullName evidence="8">MFS transporter</fullName>
    </submittedName>
</protein>
<feature type="transmembrane region" description="Helical" evidence="7">
    <location>
        <begin position="372"/>
        <end position="395"/>
    </location>
</feature>
<proteinExistence type="predicted"/>
<feature type="transmembrane region" description="Helical" evidence="7">
    <location>
        <begin position="73"/>
        <end position="91"/>
    </location>
</feature>
<dbReference type="Pfam" id="PF00854">
    <property type="entry name" value="PTR2"/>
    <property type="match status" value="1"/>
</dbReference>
<feature type="transmembrane region" description="Helical" evidence="7">
    <location>
        <begin position="167"/>
        <end position="186"/>
    </location>
</feature>
<feature type="transmembrane region" description="Helical" evidence="7">
    <location>
        <begin position="339"/>
        <end position="360"/>
    </location>
</feature>
<evidence type="ECO:0000256" key="2">
    <source>
        <dbReference type="ARBA" id="ARBA00022448"/>
    </source>
</evidence>
<dbReference type="InterPro" id="IPR000109">
    <property type="entry name" value="POT_fam"/>
</dbReference>
<feature type="transmembrane region" description="Helical" evidence="7">
    <location>
        <begin position="265"/>
        <end position="283"/>
    </location>
</feature>
<evidence type="ECO:0000256" key="6">
    <source>
        <dbReference type="ARBA" id="ARBA00023136"/>
    </source>
</evidence>
<dbReference type="GO" id="GO:0015833">
    <property type="term" value="P:peptide transport"/>
    <property type="evidence" value="ECO:0007669"/>
    <property type="project" value="InterPro"/>
</dbReference>
<feature type="transmembrane region" description="Helical" evidence="7">
    <location>
        <begin position="407"/>
        <end position="429"/>
    </location>
</feature>
<dbReference type="GO" id="GO:1904680">
    <property type="term" value="F:peptide transmembrane transporter activity"/>
    <property type="evidence" value="ECO:0007669"/>
    <property type="project" value="InterPro"/>
</dbReference>
<name>A0A928KUE2_9FIRM</name>
<dbReference type="SUPFAM" id="SSF103473">
    <property type="entry name" value="MFS general substrate transporter"/>
    <property type="match status" value="2"/>
</dbReference>
<dbReference type="InterPro" id="IPR036259">
    <property type="entry name" value="MFS_trans_sf"/>
</dbReference>
<accession>A0A928KUE2</accession>
<dbReference type="InterPro" id="IPR005279">
    <property type="entry name" value="Dipep/tripep_permease"/>
</dbReference>
<evidence type="ECO:0000256" key="4">
    <source>
        <dbReference type="ARBA" id="ARBA00022692"/>
    </source>
</evidence>
<dbReference type="PANTHER" id="PTHR23517">
    <property type="entry name" value="RESISTANCE PROTEIN MDTM, PUTATIVE-RELATED-RELATED"/>
    <property type="match status" value="1"/>
</dbReference>
<dbReference type="Gene3D" id="1.20.1250.20">
    <property type="entry name" value="MFS general substrate transporter like domains"/>
    <property type="match status" value="1"/>
</dbReference>
<gene>
    <name evidence="8" type="ORF">E7512_00880</name>
</gene>
<evidence type="ECO:0000256" key="7">
    <source>
        <dbReference type="SAM" id="Phobius"/>
    </source>
</evidence>
<keyword evidence="5 7" id="KW-1133">Transmembrane helix</keyword>
<comment type="subcellular location">
    <subcellularLocation>
        <location evidence="1">Cell membrane</location>
        <topology evidence="1">Multi-pass membrane protein</topology>
    </subcellularLocation>
</comment>
<dbReference type="CDD" id="cd17346">
    <property type="entry name" value="MFS_DtpA_like"/>
    <property type="match status" value="1"/>
</dbReference>
<sequence>MVTKEREATSEAFDFTQDKRFFGHPKGLGVTSTVILSQAFGNYGMSAILIYYLYAATGEGGLGFSQTNAAQFVNVYSSLSFMAGILGGYLADRFLGVRKALGIGYLVKTVGYLLLAIPGGGTALYLASQFLLLVSGMCMGNSLYALAGKMYSKTDERRDSGFSLMYVMNNVGAIAPIVTGTVALALNYNAGFLVAGVVQGLGWLLYILTANKVFGDAGVQPDDPADPAHRRATITKVVGILVVLVGSIAGLLLSGTITPTMFCNGISTISIFVPVAYLVYIYTSKKTSREEARRIIPFVFIFVANCFAMMIWNQSTTILAIYAAERVNMNFFGYEMTPAAFQTVPAIYAVLFGLLCSALWNKMGSHQPSTPLKFGIGTAFWAFGPLFMVIPFLLYPSNVRVSPMWLMIFYALIIWGEAMTSPVGMSAATKVAPTAFTAQMVTVWQLSQSTGSGLSALAANFYVEGSETGYFLFIGGITLLVGLVLWVGNKKLGRMME</sequence>
<dbReference type="NCBIfam" id="TIGR00924">
    <property type="entry name" value="yjdL_sub1_fam"/>
    <property type="match status" value="1"/>
</dbReference>
<dbReference type="AlphaFoldDB" id="A0A928KUE2"/>
<evidence type="ECO:0000313" key="9">
    <source>
        <dbReference type="Proteomes" id="UP000754750"/>
    </source>
</evidence>
<organism evidence="8 9">
    <name type="scientific">Faecalispora sporosphaeroides</name>
    <dbReference type="NCBI Taxonomy" id="1549"/>
    <lineage>
        <taxon>Bacteria</taxon>
        <taxon>Bacillati</taxon>
        <taxon>Bacillota</taxon>
        <taxon>Clostridia</taxon>
        <taxon>Eubacteriales</taxon>
        <taxon>Oscillospiraceae</taxon>
        <taxon>Faecalispora</taxon>
    </lineage>
</organism>
<evidence type="ECO:0000256" key="5">
    <source>
        <dbReference type="ARBA" id="ARBA00022989"/>
    </source>
</evidence>
<feature type="transmembrane region" description="Helical" evidence="7">
    <location>
        <begin position="234"/>
        <end position="253"/>
    </location>
</feature>
<feature type="transmembrane region" description="Helical" evidence="7">
    <location>
        <begin position="123"/>
        <end position="146"/>
    </location>
</feature>
<keyword evidence="3" id="KW-1003">Cell membrane</keyword>
<evidence type="ECO:0000256" key="3">
    <source>
        <dbReference type="ARBA" id="ARBA00022475"/>
    </source>
</evidence>
<comment type="caution">
    <text evidence="8">The sequence shown here is derived from an EMBL/GenBank/DDBJ whole genome shotgun (WGS) entry which is preliminary data.</text>
</comment>
<dbReference type="Proteomes" id="UP000754750">
    <property type="component" value="Unassembled WGS sequence"/>
</dbReference>